<reference evidence="3" key="2">
    <citation type="submission" date="2015-01" db="EMBL/GenBank/DDBJ databases">
        <title>Evolutionary Origins and Diversification of the Mycorrhizal Mutualists.</title>
        <authorList>
            <consortium name="DOE Joint Genome Institute"/>
            <consortium name="Mycorrhizal Genomics Consortium"/>
            <person name="Kohler A."/>
            <person name="Kuo A."/>
            <person name="Nagy L.G."/>
            <person name="Floudas D."/>
            <person name="Copeland A."/>
            <person name="Barry K.W."/>
            <person name="Cichocki N."/>
            <person name="Veneault-Fourrey C."/>
            <person name="LaButti K."/>
            <person name="Lindquist E.A."/>
            <person name="Lipzen A."/>
            <person name="Lundell T."/>
            <person name="Morin E."/>
            <person name="Murat C."/>
            <person name="Riley R."/>
            <person name="Ohm R."/>
            <person name="Sun H."/>
            <person name="Tunlid A."/>
            <person name="Henrissat B."/>
            <person name="Grigoriev I.V."/>
            <person name="Hibbett D.S."/>
            <person name="Martin F."/>
        </authorList>
    </citation>
    <scope>NUCLEOTIDE SEQUENCE [LARGE SCALE GENOMIC DNA]</scope>
    <source>
        <strain evidence="1">H7</strain>
        <strain evidence="3">h7</strain>
    </source>
</reference>
<dbReference type="EMBL" id="KN831855">
    <property type="protein sequence ID" value="KIM34793.1"/>
    <property type="molecule type" value="Genomic_DNA"/>
</dbReference>
<dbReference type="OrthoDB" id="10253254at2759"/>
<evidence type="ECO:0000313" key="2">
    <source>
        <dbReference type="EMBL" id="KIM34793.1"/>
    </source>
</evidence>
<keyword evidence="3" id="KW-1185">Reference proteome</keyword>
<evidence type="ECO:0000313" key="1">
    <source>
        <dbReference type="EMBL" id="KIM34790.1"/>
    </source>
</evidence>
<organism evidence="2 3">
    <name type="scientific">Hebeloma cylindrosporum</name>
    <dbReference type="NCBI Taxonomy" id="76867"/>
    <lineage>
        <taxon>Eukaryota</taxon>
        <taxon>Fungi</taxon>
        <taxon>Dikarya</taxon>
        <taxon>Basidiomycota</taxon>
        <taxon>Agaricomycotina</taxon>
        <taxon>Agaricomycetes</taxon>
        <taxon>Agaricomycetidae</taxon>
        <taxon>Agaricales</taxon>
        <taxon>Agaricineae</taxon>
        <taxon>Hymenogastraceae</taxon>
        <taxon>Hebeloma</taxon>
    </lineage>
</organism>
<evidence type="ECO:0000313" key="3">
    <source>
        <dbReference type="Proteomes" id="UP000053424"/>
    </source>
</evidence>
<gene>
    <name evidence="2" type="ORF">M413DRAFT_80038</name>
    <name evidence="1" type="ORF">M413DRAFT_80049</name>
</gene>
<protein>
    <submittedName>
        <fullName evidence="2">Uncharacterized protein</fullName>
    </submittedName>
</protein>
<reference evidence="2 3" key="1">
    <citation type="submission" date="2014-04" db="EMBL/GenBank/DDBJ databases">
        <authorList>
            <consortium name="DOE Joint Genome Institute"/>
            <person name="Kuo A."/>
            <person name="Gay G."/>
            <person name="Dore J."/>
            <person name="Kohler A."/>
            <person name="Nagy L.G."/>
            <person name="Floudas D."/>
            <person name="Copeland A."/>
            <person name="Barry K.W."/>
            <person name="Cichocki N."/>
            <person name="Veneault-Fourrey C."/>
            <person name="LaButti K."/>
            <person name="Lindquist E.A."/>
            <person name="Lipzen A."/>
            <person name="Lundell T."/>
            <person name="Morin E."/>
            <person name="Murat C."/>
            <person name="Sun H."/>
            <person name="Tunlid A."/>
            <person name="Henrissat B."/>
            <person name="Grigoriev I.V."/>
            <person name="Hibbett D.S."/>
            <person name="Martin F."/>
            <person name="Nordberg H.P."/>
            <person name="Cantor M.N."/>
            <person name="Hua S.X."/>
        </authorList>
    </citation>
    <scope>NUCLEOTIDE SEQUENCE [LARGE SCALE GENOMIC DNA]</scope>
    <source>
        <strain evidence="2">H7</strain>
        <strain evidence="3">h7</strain>
    </source>
</reference>
<dbReference type="AlphaFoldDB" id="A0A0C2X9T7"/>
<name>A0A0C2X9T7_HEBCY</name>
<dbReference type="EMBL" id="KN831856">
    <property type="protein sequence ID" value="KIM34790.1"/>
    <property type="molecule type" value="Genomic_DNA"/>
</dbReference>
<proteinExistence type="predicted"/>
<reference evidence="2" key="3">
    <citation type="submission" date="2015-02" db="EMBL/GenBank/DDBJ databases">
        <title>Evolutionary Origins and Diversification of the Mycorrhizal Mutualists.</title>
        <authorList>
            <consortium name="DOE Joint Genome Institute"/>
            <consortium name="Mycorrhizal Genomics Consortium"/>
            <person name="Kohler A."/>
            <person name="Kuo A."/>
            <person name="Nagy L.G."/>
            <person name="Floudas D."/>
            <person name="Copeland A."/>
            <person name="Barry K.W."/>
            <person name="Cichocki N."/>
            <person name="Veneault-Fourrey C."/>
            <person name="LaButti K."/>
            <person name="Lindquist E.A."/>
            <person name="Lipzen A."/>
            <person name="Lundell T."/>
            <person name="Morin E."/>
            <person name="Murat C."/>
            <person name="Riley R."/>
            <person name="Ohm R."/>
            <person name="Sun H."/>
            <person name="Tunlid A."/>
            <person name="Henrissat B."/>
            <person name="Grigoriev I.V."/>
            <person name="Hibbett D.S."/>
            <person name="Martin F."/>
        </authorList>
    </citation>
    <scope>NUCLEOTIDE SEQUENCE</scope>
    <source>
        <strain evidence="2">H7</strain>
        <strain evidence="3">h7</strain>
    </source>
</reference>
<dbReference type="STRING" id="686832.A0A0C2X9T7"/>
<sequence length="92" mass="10576">MIDQYSALGNKICRSAFAPAFAKHERNALDIVSIHDKKKLYNGIKQALVCGFFMEVAHNEGAKGSYYPTASRTTWYIRRIMRSMRSKLLLIY</sequence>
<dbReference type="HOGENOM" id="CLU_2413513_0_0_1"/>
<dbReference type="Proteomes" id="UP000053424">
    <property type="component" value="Unassembled WGS sequence"/>
</dbReference>
<accession>A0A0C2X9T7</accession>